<dbReference type="OrthoDB" id="2436196at2"/>
<dbReference type="PATRIC" id="fig|1280953.3.peg.2353"/>
<dbReference type="SUPFAM" id="SSF46785">
    <property type="entry name" value="Winged helix' DNA-binding domain"/>
    <property type="match status" value="1"/>
</dbReference>
<dbReference type="RefSeq" id="WP_051624808.1">
    <property type="nucleotide sequence ID" value="NZ_ARYL01000016.1"/>
</dbReference>
<evidence type="ECO:0000256" key="3">
    <source>
        <dbReference type="ARBA" id="ARBA00023163"/>
    </source>
</evidence>
<dbReference type="InterPro" id="IPR036390">
    <property type="entry name" value="WH_DNA-bd_sf"/>
</dbReference>
<dbReference type="eggNOG" id="COG1846">
    <property type="taxonomic scope" value="Bacteria"/>
</dbReference>
<evidence type="ECO:0000256" key="1">
    <source>
        <dbReference type="ARBA" id="ARBA00023015"/>
    </source>
</evidence>
<evidence type="ECO:0000256" key="2">
    <source>
        <dbReference type="ARBA" id="ARBA00023125"/>
    </source>
</evidence>
<dbReference type="STRING" id="1280953.HOC_11663"/>
<evidence type="ECO:0000313" key="6">
    <source>
        <dbReference type="Proteomes" id="UP000024942"/>
    </source>
</evidence>
<dbReference type="InterPro" id="IPR000835">
    <property type="entry name" value="HTH_MarR-typ"/>
</dbReference>
<dbReference type="GO" id="GO:0003677">
    <property type="term" value="F:DNA binding"/>
    <property type="evidence" value="ECO:0007669"/>
    <property type="project" value="UniProtKB-KW"/>
</dbReference>
<feature type="domain" description="HTH marR-type" evidence="4">
    <location>
        <begin position="1"/>
        <end position="143"/>
    </location>
</feature>
<protein>
    <submittedName>
        <fullName evidence="5">MarR family transcriptional regulator</fullName>
    </submittedName>
</protein>
<keyword evidence="3" id="KW-0804">Transcription</keyword>
<proteinExistence type="predicted"/>
<dbReference type="PROSITE" id="PS50995">
    <property type="entry name" value="HTH_MARR_2"/>
    <property type="match status" value="1"/>
</dbReference>
<dbReference type="Pfam" id="PF12802">
    <property type="entry name" value="MarR_2"/>
    <property type="match status" value="1"/>
</dbReference>
<dbReference type="PANTHER" id="PTHR42756:SF1">
    <property type="entry name" value="TRANSCRIPTIONAL REPRESSOR OF EMRAB OPERON"/>
    <property type="match status" value="1"/>
</dbReference>
<dbReference type="AlphaFoldDB" id="A0A059G6W4"/>
<keyword evidence="2" id="KW-0238">DNA-binding</keyword>
<sequence length="158" mass="17545">MPQSRPSLSDAIAAVRGFNRFYTREVGLLRKTFLDTPWTLGEMRILYEIRNHAKISASDIARELELDAAYLSRLLSRLVAKGIVIRTPSETDARLHELSLSDYGQTIVNAADERQAALTADMLAPLSAAERRQLVDAMTTIETLLGKRRASTSEAGKQ</sequence>
<name>A0A059G6W4_9PROT</name>
<gene>
    <name evidence="5" type="ORF">HOC_11663</name>
</gene>
<dbReference type="SMART" id="SM00347">
    <property type="entry name" value="HTH_MARR"/>
    <property type="match status" value="1"/>
</dbReference>
<comment type="caution">
    <text evidence="5">The sequence shown here is derived from an EMBL/GenBank/DDBJ whole genome shotgun (WGS) entry which is preliminary data.</text>
</comment>
<reference evidence="5 6" key="1">
    <citation type="journal article" date="2014" name="Antonie Van Leeuwenhoek">
        <title>Hyphomonas beringensis sp. nov. and Hyphomonas chukchiensis sp. nov., isolated from surface seawater of the Bering Sea and Chukchi Sea.</title>
        <authorList>
            <person name="Li C."/>
            <person name="Lai Q."/>
            <person name="Li G."/>
            <person name="Dong C."/>
            <person name="Wang J."/>
            <person name="Liao Y."/>
            <person name="Shao Z."/>
        </authorList>
    </citation>
    <scope>NUCLEOTIDE SEQUENCE [LARGE SCALE GENOMIC DNA]</scope>
    <source>
        <strain evidence="5 6">SCH89</strain>
    </source>
</reference>
<dbReference type="GO" id="GO:0003700">
    <property type="term" value="F:DNA-binding transcription factor activity"/>
    <property type="evidence" value="ECO:0007669"/>
    <property type="project" value="InterPro"/>
</dbReference>
<organism evidence="5 6">
    <name type="scientific">Hyphomonas oceanitis SCH89</name>
    <dbReference type="NCBI Taxonomy" id="1280953"/>
    <lineage>
        <taxon>Bacteria</taxon>
        <taxon>Pseudomonadati</taxon>
        <taxon>Pseudomonadota</taxon>
        <taxon>Alphaproteobacteria</taxon>
        <taxon>Hyphomonadales</taxon>
        <taxon>Hyphomonadaceae</taxon>
        <taxon>Hyphomonas</taxon>
    </lineage>
</organism>
<accession>A0A059G6W4</accession>
<evidence type="ECO:0000259" key="4">
    <source>
        <dbReference type="PROSITE" id="PS50995"/>
    </source>
</evidence>
<evidence type="ECO:0000313" key="5">
    <source>
        <dbReference type="EMBL" id="KDA02218.1"/>
    </source>
</evidence>
<keyword evidence="6" id="KW-1185">Reference proteome</keyword>
<dbReference type="InterPro" id="IPR036388">
    <property type="entry name" value="WH-like_DNA-bd_sf"/>
</dbReference>
<dbReference type="PRINTS" id="PR00598">
    <property type="entry name" value="HTHMARR"/>
</dbReference>
<dbReference type="EMBL" id="ARYL01000016">
    <property type="protein sequence ID" value="KDA02218.1"/>
    <property type="molecule type" value="Genomic_DNA"/>
</dbReference>
<dbReference type="Gene3D" id="1.10.10.10">
    <property type="entry name" value="Winged helix-like DNA-binding domain superfamily/Winged helix DNA-binding domain"/>
    <property type="match status" value="1"/>
</dbReference>
<keyword evidence="1" id="KW-0805">Transcription regulation</keyword>
<dbReference type="PANTHER" id="PTHR42756">
    <property type="entry name" value="TRANSCRIPTIONAL REGULATOR, MARR"/>
    <property type="match status" value="1"/>
</dbReference>
<dbReference type="Proteomes" id="UP000024942">
    <property type="component" value="Unassembled WGS sequence"/>
</dbReference>